<feature type="compositionally biased region" description="Basic residues" evidence="6">
    <location>
        <begin position="277"/>
        <end position="286"/>
    </location>
</feature>
<comment type="similarity">
    <text evidence="2">Belongs to the TPX2 family.</text>
</comment>
<dbReference type="Proteomes" id="UP000653305">
    <property type="component" value="Unassembled WGS sequence"/>
</dbReference>
<organism evidence="8 9">
    <name type="scientific">Phtheirospermum japonicum</name>
    <dbReference type="NCBI Taxonomy" id="374723"/>
    <lineage>
        <taxon>Eukaryota</taxon>
        <taxon>Viridiplantae</taxon>
        <taxon>Streptophyta</taxon>
        <taxon>Embryophyta</taxon>
        <taxon>Tracheophyta</taxon>
        <taxon>Spermatophyta</taxon>
        <taxon>Magnoliopsida</taxon>
        <taxon>eudicotyledons</taxon>
        <taxon>Gunneridae</taxon>
        <taxon>Pentapetalae</taxon>
        <taxon>asterids</taxon>
        <taxon>lamiids</taxon>
        <taxon>Lamiales</taxon>
        <taxon>Orobanchaceae</taxon>
        <taxon>Orobanchaceae incertae sedis</taxon>
        <taxon>Phtheirospermum</taxon>
    </lineage>
</organism>
<dbReference type="OrthoDB" id="7677582at2759"/>
<feature type="region of interest" description="Disordered" evidence="6">
    <location>
        <begin position="413"/>
        <end position="443"/>
    </location>
</feature>
<keyword evidence="4" id="KW-0493">Microtubule</keyword>
<proteinExistence type="inferred from homology"/>
<feature type="region of interest" description="Disordered" evidence="6">
    <location>
        <begin position="1"/>
        <end position="83"/>
    </location>
</feature>
<dbReference type="EMBL" id="BMAC01000216">
    <property type="protein sequence ID" value="GFP90397.1"/>
    <property type="molecule type" value="Genomic_DNA"/>
</dbReference>
<dbReference type="GO" id="GO:0060236">
    <property type="term" value="P:regulation of mitotic spindle organization"/>
    <property type="evidence" value="ECO:0007669"/>
    <property type="project" value="InterPro"/>
</dbReference>
<evidence type="ECO:0000256" key="2">
    <source>
        <dbReference type="ARBA" id="ARBA00005885"/>
    </source>
</evidence>
<dbReference type="GO" id="GO:0008017">
    <property type="term" value="F:microtubule binding"/>
    <property type="evidence" value="ECO:0007669"/>
    <property type="project" value="TreeGrafter"/>
</dbReference>
<dbReference type="InterPro" id="IPR027329">
    <property type="entry name" value="TPX2_C"/>
</dbReference>
<feature type="domain" description="TPX2 C-terminal" evidence="7">
    <location>
        <begin position="356"/>
        <end position="430"/>
    </location>
</feature>
<evidence type="ECO:0000256" key="5">
    <source>
        <dbReference type="ARBA" id="ARBA00023212"/>
    </source>
</evidence>
<sequence length="460" mass="52356">MDSTSKSAGATVTPTKEKTTRSKSNENLKRSENHDPNVSIPGLKLCRSPPIAKSGNGAKKSVSRKANPSQIASPSTKKKKIRERRFVVAKRKLNSPGGDVACEKCEKAIGKSKCLCVAYENLRASQDDFYNNSGEIENEFEFIGSENTGIHNEGEKEENGELGLKRSRDRLLEAARQSVPETGSGRVMHLVMAFEKLRMIPKPGVSEEKEVESDKKAMKWALPGLHPSDFCLTSESLGLDSRRSYSLDSSQGSISTRTSTGGRKSRRSSIESSGTVNKRHSKRKQKKETSQKPFMLRTEQRGKSKEEQFTKKLQQMLEEEDKSRIRVALGLPWTTDEPELLVKPPVKENTRPVDLVLHSDTRAVERTEFDNQVVKKMNMIEQYRMEKERRQKQHEEEEIKRLRKELVTKAQPMPYFDRPFVPRRSMKQPTIPKDPKFHLPQSKKIKCHLSLDDDSYNQLE</sequence>
<dbReference type="PANTHER" id="PTHR14326">
    <property type="entry name" value="TARGETING PROTEIN FOR XKLP2"/>
    <property type="match status" value="1"/>
</dbReference>
<dbReference type="InterPro" id="IPR009675">
    <property type="entry name" value="TPX2_fam"/>
</dbReference>
<keyword evidence="9" id="KW-1185">Reference proteome</keyword>
<comment type="subcellular location">
    <subcellularLocation>
        <location evidence="1">Cytoplasm</location>
        <location evidence="1">Cytoskeleton</location>
    </subcellularLocation>
</comment>
<evidence type="ECO:0000256" key="6">
    <source>
        <dbReference type="SAM" id="MobiDB-lite"/>
    </source>
</evidence>
<evidence type="ECO:0000256" key="4">
    <source>
        <dbReference type="ARBA" id="ARBA00022701"/>
    </source>
</evidence>
<feature type="compositionally biased region" description="Polar residues" evidence="6">
    <location>
        <begin position="1"/>
        <end position="14"/>
    </location>
</feature>
<dbReference type="AlphaFoldDB" id="A0A830BRG6"/>
<dbReference type="PANTHER" id="PTHR14326:SF58">
    <property type="entry name" value="TPX2 (TARGETING PROTEIN FOR XKLP2) PROTEIN FAMILY"/>
    <property type="match status" value="1"/>
</dbReference>
<keyword evidence="3" id="KW-0963">Cytoplasm</keyword>
<keyword evidence="5" id="KW-0206">Cytoskeleton</keyword>
<evidence type="ECO:0000259" key="7">
    <source>
        <dbReference type="Pfam" id="PF06886"/>
    </source>
</evidence>
<dbReference type="GO" id="GO:0030295">
    <property type="term" value="F:protein kinase activator activity"/>
    <property type="evidence" value="ECO:0007669"/>
    <property type="project" value="TreeGrafter"/>
</dbReference>
<reference evidence="8" key="1">
    <citation type="submission" date="2020-07" db="EMBL/GenBank/DDBJ databases">
        <title>Ethylene signaling mediates host invasion by parasitic plants.</title>
        <authorList>
            <person name="Yoshida S."/>
        </authorList>
    </citation>
    <scope>NUCLEOTIDE SEQUENCE</scope>
    <source>
        <strain evidence="8">Okayama</strain>
    </source>
</reference>
<gene>
    <name evidence="8" type="ORF">PHJA_001183600</name>
</gene>
<feature type="compositionally biased region" description="Polar residues" evidence="6">
    <location>
        <begin position="64"/>
        <end position="75"/>
    </location>
</feature>
<name>A0A830BRG6_9LAMI</name>
<evidence type="ECO:0000256" key="3">
    <source>
        <dbReference type="ARBA" id="ARBA00022490"/>
    </source>
</evidence>
<dbReference type="GO" id="GO:0005819">
    <property type="term" value="C:spindle"/>
    <property type="evidence" value="ECO:0007669"/>
    <property type="project" value="InterPro"/>
</dbReference>
<feature type="region of interest" description="Disordered" evidence="6">
    <location>
        <begin position="243"/>
        <end position="308"/>
    </location>
</feature>
<feature type="compositionally biased region" description="Low complexity" evidence="6">
    <location>
        <begin position="246"/>
        <end position="262"/>
    </location>
</feature>
<dbReference type="GO" id="GO:0005880">
    <property type="term" value="C:nuclear microtubule"/>
    <property type="evidence" value="ECO:0007669"/>
    <property type="project" value="TreeGrafter"/>
</dbReference>
<evidence type="ECO:0000256" key="1">
    <source>
        <dbReference type="ARBA" id="ARBA00004245"/>
    </source>
</evidence>
<comment type="caution">
    <text evidence="8">The sequence shown here is derived from an EMBL/GenBank/DDBJ whole genome shotgun (WGS) entry which is preliminary data.</text>
</comment>
<feature type="compositionally biased region" description="Basic and acidic residues" evidence="6">
    <location>
        <begin position="298"/>
        <end position="308"/>
    </location>
</feature>
<evidence type="ECO:0000313" key="8">
    <source>
        <dbReference type="EMBL" id="GFP90397.1"/>
    </source>
</evidence>
<dbReference type="Pfam" id="PF06886">
    <property type="entry name" value="TPX2"/>
    <property type="match status" value="1"/>
</dbReference>
<accession>A0A830BRG6</accession>
<protein>
    <submittedName>
        <fullName evidence="8">Protein tpx2</fullName>
    </submittedName>
</protein>
<dbReference type="GO" id="GO:0090307">
    <property type="term" value="P:mitotic spindle assembly"/>
    <property type="evidence" value="ECO:0007669"/>
    <property type="project" value="TreeGrafter"/>
</dbReference>
<feature type="compositionally biased region" description="Basic and acidic residues" evidence="6">
    <location>
        <begin position="15"/>
        <end position="35"/>
    </location>
</feature>
<evidence type="ECO:0000313" key="9">
    <source>
        <dbReference type="Proteomes" id="UP000653305"/>
    </source>
</evidence>